<dbReference type="Pfam" id="PF08718">
    <property type="entry name" value="GLTP"/>
    <property type="match status" value="1"/>
</dbReference>
<dbReference type="AlphaFoldDB" id="A0A6A1WR76"/>
<feature type="transmembrane region" description="Helical" evidence="1">
    <location>
        <begin position="33"/>
        <end position="51"/>
    </location>
</feature>
<feature type="domain" description="Glycolipid transfer protein" evidence="2">
    <location>
        <begin position="29"/>
        <end position="90"/>
    </location>
</feature>
<dbReference type="GO" id="GO:1902387">
    <property type="term" value="F:ceramide 1-phosphate binding"/>
    <property type="evidence" value="ECO:0007669"/>
    <property type="project" value="TreeGrafter"/>
</dbReference>
<dbReference type="OrthoDB" id="1715229at2759"/>
<dbReference type="Proteomes" id="UP000516437">
    <property type="component" value="Chromosome 1"/>
</dbReference>
<evidence type="ECO:0000313" key="3">
    <source>
        <dbReference type="EMBL" id="KAB1227789.1"/>
    </source>
</evidence>
<dbReference type="PANTHER" id="PTHR10219:SF43">
    <property type="entry name" value="GLYCOLIPID TRANSFER PROTEIN DOMAIN-CONTAINING PROTEIN"/>
    <property type="match status" value="1"/>
</dbReference>
<dbReference type="EMBL" id="RXIC02000019">
    <property type="protein sequence ID" value="KAB1227789.1"/>
    <property type="molecule type" value="Genomic_DNA"/>
</dbReference>
<keyword evidence="4" id="KW-1185">Reference proteome</keyword>
<dbReference type="GO" id="GO:0016020">
    <property type="term" value="C:membrane"/>
    <property type="evidence" value="ECO:0007669"/>
    <property type="project" value="TreeGrafter"/>
</dbReference>
<keyword evidence="1" id="KW-0812">Transmembrane</keyword>
<dbReference type="GO" id="GO:0005829">
    <property type="term" value="C:cytosol"/>
    <property type="evidence" value="ECO:0007669"/>
    <property type="project" value="TreeGrafter"/>
</dbReference>
<dbReference type="Gene3D" id="1.10.3520.10">
    <property type="entry name" value="Glycolipid transfer protein"/>
    <property type="match status" value="1"/>
</dbReference>
<evidence type="ECO:0000313" key="4">
    <source>
        <dbReference type="Proteomes" id="UP000516437"/>
    </source>
</evidence>
<keyword evidence="1" id="KW-0472">Membrane</keyword>
<dbReference type="GO" id="GO:1902388">
    <property type="term" value="F:ceramide 1-phosphate transfer activity"/>
    <property type="evidence" value="ECO:0007669"/>
    <property type="project" value="TreeGrafter"/>
</dbReference>
<protein>
    <recommendedName>
        <fullName evidence="2">Glycolipid transfer protein domain-containing protein</fullName>
    </recommendedName>
</protein>
<proteinExistence type="predicted"/>
<accession>A0A6A1WR76</accession>
<organism evidence="3 4">
    <name type="scientific">Morella rubra</name>
    <name type="common">Chinese bayberry</name>
    <dbReference type="NCBI Taxonomy" id="262757"/>
    <lineage>
        <taxon>Eukaryota</taxon>
        <taxon>Viridiplantae</taxon>
        <taxon>Streptophyta</taxon>
        <taxon>Embryophyta</taxon>
        <taxon>Tracheophyta</taxon>
        <taxon>Spermatophyta</taxon>
        <taxon>Magnoliopsida</taxon>
        <taxon>eudicotyledons</taxon>
        <taxon>Gunneridae</taxon>
        <taxon>Pentapetalae</taxon>
        <taxon>rosids</taxon>
        <taxon>fabids</taxon>
        <taxon>Fagales</taxon>
        <taxon>Myricaceae</taxon>
        <taxon>Morella</taxon>
    </lineage>
</organism>
<dbReference type="SUPFAM" id="SSF110004">
    <property type="entry name" value="Glycolipid transfer protein, GLTP"/>
    <property type="match status" value="1"/>
</dbReference>
<name>A0A6A1WR76_9ROSI</name>
<reference evidence="3 4" key="1">
    <citation type="journal article" date="2019" name="Plant Biotechnol. J.">
        <title>The red bayberry genome and genetic basis of sex determination.</title>
        <authorList>
            <person name="Jia H.M."/>
            <person name="Jia H.J."/>
            <person name="Cai Q.L."/>
            <person name="Wang Y."/>
            <person name="Zhao H.B."/>
            <person name="Yang W.F."/>
            <person name="Wang G.Y."/>
            <person name="Li Y.H."/>
            <person name="Zhan D.L."/>
            <person name="Shen Y.T."/>
            <person name="Niu Q.F."/>
            <person name="Chang L."/>
            <person name="Qiu J."/>
            <person name="Zhao L."/>
            <person name="Xie H.B."/>
            <person name="Fu W.Y."/>
            <person name="Jin J."/>
            <person name="Li X.W."/>
            <person name="Jiao Y."/>
            <person name="Zhou C.C."/>
            <person name="Tu T."/>
            <person name="Chai C.Y."/>
            <person name="Gao J.L."/>
            <person name="Fan L.J."/>
            <person name="van de Weg E."/>
            <person name="Wang J.Y."/>
            <person name="Gao Z.S."/>
        </authorList>
    </citation>
    <scope>NUCLEOTIDE SEQUENCE [LARGE SCALE GENOMIC DNA]</scope>
    <source>
        <tissue evidence="3">Leaves</tissue>
    </source>
</reference>
<evidence type="ECO:0000259" key="2">
    <source>
        <dbReference type="Pfam" id="PF08718"/>
    </source>
</evidence>
<sequence>MEDMKPLWNLSEAFKELAATVDSQTADMKLAPFSHACTLIVPLLGSLGIAFKFAELYYAARVNDLVEASKSIETLQALVDGDLEANTVRNPEIQKTS</sequence>
<dbReference type="InterPro" id="IPR036497">
    <property type="entry name" value="GLTP_sf"/>
</dbReference>
<keyword evidence="1" id="KW-1133">Transmembrane helix</keyword>
<evidence type="ECO:0000256" key="1">
    <source>
        <dbReference type="SAM" id="Phobius"/>
    </source>
</evidence>
<dbReference type="PANTHER" id="PTHR10219">
    <property type="entry name" value="GLYCOLIPID TRANSFER PROTEIN-RELATED"/>
    <property type="match status" value="1"/>
</dbReference>
<comment type="caution">
    <text evidence="3">The sequence shown here is derived from an EMBL/GenBank/DDBJ whole genome shotgun (WGS) entry which is preliminary data.</text>
</comment>
<dbReference type="InterPro" id="IPR014830">
    <property type="entry name" value="Glycolipid_transfer_prot_dom"/>
</dbReference>
<gene>
    <name evidence="3" type="ORF">CJ030_MR1G004487</name>
</gene>